<dbReference type="SUPFAM" id="SSF51261">
    <property type="entry name" value="Duplicated hybrid motif"/>
    <property type="match status" value="1"/>
</dbReference>
<dbReference type="Pfam" id="PF01551">
    <property type="entry name" value="Peptidase_M23"/>
    <property type="match status" value="1"/>
</dbReference>
<organism evidence="3 4">
    <name type="scientific">Brevibacillus laterosporus LMG 15441</name>
    <dbReference type="NCBI Taxonomy" id="1042163"/>
    <lineage>
        <taxon>Bacteria</taxon>
        <taxon>Bacillati</taxon>
        <taxon>Bacillota</taxon>
        <taxon>Bacilli</taxon>
        <taxon>Bacillales</taxon>
        <taxon>Paenibacillaceae</taxon>
        <taxon>Brevibacillus</taxon>
    </lineage>
</organism>
<keyword evidence="4" id="KW-1185">Reference proteome</keyword>
<reference evidence="3 4" key="1">
    <citation type="journal article" date="2011" name="J. Bacteriol.">
        <title>Genome sequence of Brevibacillus laterosporus LMG 15441, a pathogen of invertebrates.</title>
        <authorList>
            <person name="Djukic M."/>
            <person name="Poehlein A."/>
            <person name="Thurmer A."/>
            <person name="Daniel R."/>
        </authorList>
    </citation>
    <scope>NUCLEOTIDE SEQUENCE [LARGE SCALE GENOMIC DNA]</scope>
    <source>
        <strain evidence="3 4">LMG 15441</strain>
    </source>
</reference>
<dbReference type="InterPro" id="IPR016047">
    <property type="entry name" value="M23ase_b-sheet_dom"/>
</dbReference>
<dbReference type="HOGENOM" id="CLU_1040796_0_0_9"/>
<feature type="domain" description="M23ase beta-sheet core" evidence="2">
    <location>
        <begin position="175"/>
        <end position="260"/>
    </location>
</feature>
<gene>
    <name evidence="3" type="primary">spoIVFA</name>
    <name evidence="3" type="ORF">BRLA_c012510</name>
</gene>
<dbReference type="RefSeq" id="WP_003338385.1">
    <property type="nucleotide sequence ID" value="NZ_CP007806.1"/>
</dbReference>
<dbReference type="STRING" id="1042163.BRLA_c012510"/>
<dbReference type="AlphaFoldDB" id="A0A075R2F1"/>
<protein>
    <submittedName>
        <fullName evidence="3">Stage IV sporulation protein FA</fullName>
    </submittedName>
</protein>
<evidence type="ECO:0000256" key="1">
    <source>
        <dbReference type="SAM" id="MobiDB-lite"/>
    </source>
</evidence>
<accession>A0A075R2F1</accession>
<dbReference type="Gene3D" id="2.70.70.10">
    <property type="entry name" value="Glucose Permease (Domain IIA)"/>
    <property type="match status" value="1"/>
</dbReference>
<name>A0A075R2F1_BRELA</name>
<dbReference type="eggNOG" id="COG4942">
    <property type="taxonomic scope" value="Bacteria"/>
</dbReference>
<evidence type="ECO:0000313" key="3">
    <source>
        <dbReference type="EMBL" id="AIG25591.1"/>
    </source>
</evidence>
<dbReference type="KEGG" id="blr:BRLA_c012510"/>
<feature type="compositionally biased region" description="Basic and acidic residues" evidence="1">
    <location>
        <begin position="1"/>
        <end position="18"/>
    </location>
</feature>
<sequence>MFHERERVKERRQERKEQLLLQSRDSMPPHIDELHDPIKRVLIPDQYVKNTDFSNETPPSKPVGFQLKRQIYLSLAVIGVAYVLLKSPFGVPNTWRDLSREVMTRDFNFEGVAVWYEQVTGHSSSALPVLFNKKEKESVPANAYQLSKWSLPKEWKIAKEYDTKSAKIVVDLGEKGEVVNMDTGWVTFVGEKSGYGTTVVMQYTNDREIWYGNLEKVNVSVNDWVNKKDTVGVAKPFVDQVVNTRYLFMAMKQNGRFTNPLDVISFE</sequence>
<dbReference type="Proteomes" id="UP000005850">
    <property type="component" value="Chromosome"/>
</dbReference>
<evidence type="ECO:0000313" key="4">
    <source>
        <dbReference type="Proteomes" id="UP000005850"/>
    </source>
</evidence>
<evidence type="ECO:0000259" key="2">
    <source>
        <dbReference type="Pfam" id="PF01551"/>
    </source>
</evidence>
<proteinExistence type="predicted"/>
<dbReference type="EMBL" id="CP007806">
    <property type="protein sequence ID" value="AIG25591.1"/>
    <property type="molecule type" value="Genomic_DNA"/>
</dbReference>
<dbReference type="InterPro" id="IPR011055">
    <property type="entry name" value="Dup_hybrid_motif"/>
</dbReference>
<feature type="region of interest" description="Disordered" evidence="1">
    <location>
        <begin position="1"/>
        <end position="29"/>
    </location>
</feature>
<dbReference type="CDD" id="cd12797">
    <property type="entry name" value="M23_peptidase"/>
    <property type="match status" value="1"/>
</dbReference>